<protein>
    <submittedName>
        <fullName evidence="1">Uncharacterized protein</fullName>
    </submittedName>
</protein>
<evidence type="ECO:0000313" key="1">
    <source>
        <dbReference type="EMBL" id="RHZ77657.1"/>
    </source>
</evidence>
<accession>A0A397IRU0</accession>
<gene>
    <name evidence="1" type="ORF">Glove_174g175</name>
</gene>
<proteinExistence type="predicted"/>
<name>A0A397IRU0_9GLOM</name>
<evidence type="ECO:0000313" key="2">
    <source>
        <dbReference type="Proteomes" id="UP000266861"/>
    </source>
</evidence>
<dbReference type="AlphaFoldDB" id="A0A397IRU0"/>
<organism evidence="1 2">
    <name type="scientific">Diversispora epigaea</name>
    <dbReference type="NCBI Taxonomy" id="1348612"/>
    <lineage>
        <taxon>Eukaryota</taxon>
        <taxon>Fungi</taxon>
        <taxon>Fungi incertae sedis</taxon>
        <taxon>Mucoromycota</taxon>
        <taxon>Glomeromycotina</taxon>
        <taxon>Glomeromycetes</taxon>
        <taxon>Diversisporales</taxon>
        <taxon>Diversisporaceae</taxon>
        <taxon>Diversispora</taxon>
    </lineage>
</organism>
<dbReference type="EMBL" id="PQFF01000164">
    <property type="protein sequence ID" value="RHZ77657.1"/>
    <property type="molecule type" value="Genomic_DNA"/>
</dbReference>
<comment type="caution">
    <text evidence="1">The sequence shown here is derived from an EMBL/GenBank/DDBJ whole genome shotgun (WGS) entry which is preliminary data.</text>
</comment>
<sequence length="77" mass="8802">MTWANKNPIPKIIRIVAVTILNSGTELQLEEIANDYVARFTFFSDNLDNDVAVEKSDKMMNLHIVQKKTPRRLSLGQ</sequence>
<reference evidence="1 2" key="1">
    <citation type="submission" date="2018-08" db="EMBL/GenBank/DDBJ databases">
        <title>Genome and evolution of the arbuscular mycorrhizal fungus Diversispora epigaea (formerly Glomus versiforme) and its bacterial endosymbionts.</title>
        <authorList>
            <person name="Sun X."/>
            <person name="Fei Z."/>
            <person name="Harrison M."/>
        </authorList>
    </citation>
    <scope>NUCLEOTIDE SEQUENCE [LARGE SCALE GENOMIC DNA]</scope>
    <source>
        <strain evidence="1 2">IT104</strain>
    </source>
</reference>
<keyword evidence="2" id="KW-1185">Reference proteome</keyword>
<dbReference type="Proteomes" id="UP000266861">
    <property type="component" value="Unassembled WGS sequence"/>
</dbReference>